<organism evidence="4 5">
    <name type="scientific">Candidatus Campbellbacteria bacterium RIFOXYC2_FULL_35_25</name>
    <dbReference type="NCBI Taxonomy" id="1797582"/>
    <lineage>
        <taxon>Bacteria</taxon>
        <taxon>Candidatus Campbelliibacteriota</taxon>
    </lineage>
</organism>
<dbReference type="InterPro" id="IPR020816">
    <property type="entry name" value="Histone-like_DNA-bd_CS"/>
</dbReference>
<dbReference type="AlphaFoldDB" id="A0A1F5EJ04"/>
<dbReference type="InterPro" id="IPR010992">
    <property type="entry name" value="IHF-like_DNA-bd_dom_sf"/>
</dbReference>
<keyword evidence="2 4" id="KW-0238">DNA-binding</keyword>
<dbReference type="SMART" id="SM00411">
    <property type="entry name" value="BHL"/>
    <property type="match status" value="1"/>
</dbReference>
<dbReference type="GO" id="GO:0030527">
    <property type="term" value="F:structural constituent of chromatin"/>
    <property type="evidence" value="ECO:0007669"/>
    <property type="project" value="InterPro"/>
</dbReference>
<dbReference type="Proteomes" id="UP000179003">
    <property type="component" value="Unassembled WGS sequence"/>
</dbReference>
<dbReference type="PANTHER" id="PTHR33175:SF3">
    <property type="entry name" value="DNA-BINDING PROTEIN HU-BETA"/>
    <property type="match status" value="1"/>
</dbReference>
<dbReference type="Gene3D" id="4.10.520.10">
    <property type="entry name" value="IHF-like DNA-binding proteins"/>
    <property type="match status" value="1"/>
</dbReference>
<name>A0A1F5EJ04_9BACT</name>
<reference evidence="4 5" key="1">
    <citation type="journal article" date="2016" name="Nat. Commun.">
        <title>Thousands of microbial genomes shed light on interconnected biogeochemical processes in an aquifer system.</title>
        <authorList>
            <person name="Anantharaman K."/>
            <person name="Brown C.T."/>
            <person name="Hug L.A."/>
            <person name="Sharon I."/>
            <person name="Castelle C.J."/>
            <person name="Probst A.J."/>
            <person name="Thomas B.C."/>
            <person name="Singh A."/>
            <person name="Wilkins M.J."/>
            <person name="Karaoz U."/>
            <person name="Brodie E.L."/>
            <person name="Williams K.H."/>
            <person name="Hubbard S.S."/>
            <person name="Banfield J.F."/>
        </authorList>
    </citation>
    <scope>NUCLEOTIDE SEQUENCE [LARGE SCALE GENOMIC DNA]</scope>
</reference>
<dbReference type="STRING" id="1797582.A2442_01080"/>
<comment type="caution">
    <text evidence="4">The sequence shown here is derived from an EMBL/GenBank/DDBJ whole genome shotgun (WGS) entry which is preliminary data.</text>
</comment>
<keyword evidence="1" id="KW-0226">DNA condensation</keyword>
<comment type="similarity">
    <text evidence="3">Belongs to the bacterial histone-like protein family.</text>
</comment>
<dbReference type="EMBL" id="MFAE01000006">
    <property type="protein sequence ID" value="OGD67343.1"/>
    <property type="molecule type" value="Genomic_DNA"/>
</dbReference>
<dbReference type="GO" id="GO:0030261">
    <property type="term" value="P:chromosome condensation"/>
    <property type="evidence" value="ECO:0007669"/>
    <property type="project" value="UniProtKB-KW"/>
</dbReference>
<evidence type="ECO:0000256" key="3">
    <source>
        <dbReference type="RuleBase" id="RU003939"/>
    </source>
</evidence>
<accession>A0A1F5EJ04</accession>
<dbReference type="InterPro" id="IPR000119">
    <property type="entry name" value="Hist_DNA-bd"/>
</dbReference>
<evidence type="ECO:0000313" key="5">
    <source>
        <dbReference type="Proteomes" id="UP000179003"/>
    </source>
</evidence>
<evidence type="ECO:0000256" key="2">
    <source>
        <dbReference type="ARBA" id="ARBA00023125"/>
    </source>
</evidence>
<dbReference type="CDD" id="cd13831">
    <property type="entry name" value="HU"/>
    <property type="match status" value="1"/>
</dbReference>
<dbReference type="PROSITE" id="PS00045">
    <property type="entry name" value="HISTONE_LIKE"/>
    <property type="match status" value="1"/>
</dbReference>
<proteinExistence type="inferred from homology"/>
<dbReference type="PRINTS" id="PR01727">
    <property type="entry name" value="DNABINDINGHU"/>
</dbReference>
<sequence>MNKQAIVEVLSEKLGTTKAEAERAVETVFDTIAGSLIKGEDVSVAGFGIFSAKMRAARTARNPRTGEAIQVAAMKVPKFKAGKALKDAVRG</sequence>
<protein>
    <submittedName>
        <fullName evidence="4">DNA-binding protein HU</fullName>
    </submittedName>
</protein>
<evidence type="ECO:0000313" key="4">
    <source>
        <dbReference type="EMBL" id="OGD67343.1"/>
    </source>
</evidence>
<dbReference type="Pfam" id="PF00216">
    <property type="entry name" value="Bac_DNA_binding"/>
    <property type="match status" value="1"/>
</dbReference>
<evidence type="ECO:0000256" key="1">
    <source>
        <dbReference type="ARBA" id="ARBA00023067"/>
    </source>
</evidence>
<dbReference type="GO" id="GO:0003677">
    <property type="term" value="F:DNA binding"/>
    <property type="evidence" value="ECO:0007669"/>
    <property type="project" value="UniProtKB-KW"/>
</dbReference>
<gene>
    <name evidence="4" type="ORF">A2442_01080</name>
</gene>
<dbReference type="PANTHER" id="PTHR33175">
    <property type="entry name" value="DNA-BINDING PROTEIN HU"/>
    <property type="match status" value="1"/>
</dbReference>
<dbReference type="SUPFAM" id="SSF47729">
    <property type="entry name" value="IHF-like DNA-binding proteins"/>
    <property type="match status" value="1"/>
</dbReference>